<accession>A0A0F9EK09</accession>
<evidence type="ECO:0000256" key="1">
    <source>
        <dbReference type="ARBA" id="ARBA00005568"/>
    </source>
</evidence>
<dbReference type="PANTHER" id="PTHR30502">
    <property type="entry name" value="2-KETO-3-DEOXY-L-RHAMNONATE ALDOLASE"/>
    <property type="match status" value="1"/>
</dbReference>
<organism evidence="5">
    <name type="scientific">marine sediment metagenome</name>
    <dbReference type="NCBI Taxonomy" id="412755"/>
    <lineage>
        <taxon>unclassified sequences</taxon>
        <taxon>metagenomes</taxon>
        <taxon>ecological metagenomes</taxon>
    </lineage>
</organism>
<dbReference type="PANTHER" id="PTHR30502:SF0">
    <property type="entry name" value="PHOSPHOENOLPYRUVATE CARBOXYLASE FAMILY PROTEIN"/>
    <property type="match status" value="1"/>
</dbReference>
<protein>
    <recommendedName>
        <fullName evidence="4">HpcH/HpaI aldolase/citrate lyase domain-containing protein</fullName>
    </recommendedName>
</protein>
<keyword evidence="3" id="KW-0456">Lyase</keyword>
<proteinExistence type="inferred from homology"/>
<dbReference type="GO" id="GO:0016832">
    <property type="term" value="F:aldehyde-lyase activity"/>
    <property type="evidence" value="ECO:0007669"/>
    <property type="project" value="TreeGrafter"/>
</dbReference>
<evidence type="ECO:0000313" key="5">
    <source>
        <dbReference type="EMBL" id="KKL74453.1"/>
    </source>
</evidence>
<comment type="caution">
    <text evidence="5">The sequence shown here is derived from an EMBL/GenBank/DDBJ whole genome shotgun (WGS) entry which is preliminary data.</text>
</comment>
<dbReference type="AlphaFoldDB" id="A0A0F9EK09"/>
<dbReference type="InterPro" id="IPR005000">
    <property type="entry name" value="Aldolase/citrate-lyase_domain"/>
</dbReference>
<dbReference type="InterPro" id="IPR050251">
    <property type="entry name" value="HpcH-HpaI_aldolase"/>
</dbReference>
<dbReference type="Gene3D" id="3.20.20.60">
    <property type="entry name" value="Phosphoenolpyruvate-binding domains"/>
    <property type="match status" value="1"/>
</dbReference>
<evidence type="ECO:0000256" key="2">
    <source>
        <dbReference type="ARBA" id="ARBA00022723"/>
    </source>
</evidence>
<dbReference type="Pfam" id="PF03328">
    <property type="entry name" value="HpcH_HpaI"/>
    <property type="match status" value="1"/>
</dbReference>
<dbReference type="InterPro" id="IPR015813">
    <property type="entry name" value="Pyrv/PenolPyrv_kinase-like_dom"/>
</dbReference>
<dbReference type="InterPro" id="IPR040442">
    <property type="entry name" value="Pyrv_kinase-like_dom_sf"/>
</dbReference>
<gene>
    <name evidence="5" type="ORF">LCGC14_2064750</name>
</gene>
<feature type="non-terminal residue" evidence="5">
    <location>
        <position position="130"/>
    </location>
</feature>
<feature type="domain" description="HpcH/HpaI aldolase/citrate lyase" evidence="4">
    <location>
        <begin position="28"/>
        <end position="114"/>
    </location>
</feature>
<sequence>MYLKERLAGGECLIGAGIYSNSVEILEYAVEGMDWIWWEAQHAHGDWQTITNGVRMGYAMGIPVLVRTWTHDFGTLEKLLDTGAEGIIVPMVNTPEQASEIVSHCYYPPVGVRSLGSIRMECVEKDPDEW</sequence>
<dbReference type="EMBL" id="LAZR01024647">
    <property type="protein sequence ID" value="KKL74453.1"/>
    <property type="molecule type" value="Genomic_DNA"/>
</dbReference>
<evidence type="ECO:0000259" key="4">
    <source>
        <dbReference type="Pfam" id="PF03328"/>
    </source>
</evidence>
<keyword evidence="2" id="KW-0479">Metal-binding</keyword>
<reference evidence="5" key="1">
    <citation type="journal article" date="2015" name="Nature">
        <title>Complex archaea that bridge the gap between prokaryotes and eukaryotes.</title>
        <authorList>
            <person name="Spang A."/>
            <person name="Saw J.H."/>
            <person name="Jorgensen S.L."/>
            <person name="Zaremba-Niedzwiedzka K."/>
            <person name="Martijn J."/>
            <person name="Lind A.E."/>
            <person name="van Eijk R."/>
            <person name="Schleper C."/>
            <person name="Guy L."/>
            <person name="Ettema T.J."/>
        </authorList>
    </citation>
    <scope>NUCLEOTIDE SEQUENCE</scope>
</reference>
<comment type="similarity">
    <text evidence="1">Belongs to the HpcH/HpaI aldolase family.</text>
</comment>
<dbReference type="GO" id="GO:0046872">
    <property type="term" value="F:metal ion binding"/>
    <property type="evidence" value="ECO:0007669"/>
    <property type="project" value="UniProtKB-KW"/>
</dbReference>
<name>A0A0F9EK09_9ZZZZ</name>
<dbReference type="SUPFAM" id="SSF51621">
    <property type="entry name" value="Phosphoenolpyruvate/pyruvate domain"/>
    <property type="match status" value="1"/>
</dbReference>
<dbReference type="GO" id="GO:0005737">
    <property type="term" value="C:cytoplasm"/>
    <property type="evidence" value="ECO:0007669"/>
    <property type="project" value="TreeGrafter"/>
</dbReference>
<evidence type="ECO:0000256" key="3">
    <source>
        <dbReference type="ARBA" id="ARBA00023239"/>
    </source>
</evidence>